<evidence type="ECO:0000313" key="3">
    <source>
        <dbReference type="Proteomes" id="UP000178735"/>
    </source>
</evidence>
<reference evidence="2 3" key="1">
    <citation type="journal article" date="2016" name="Nat. Commun.">
        <title>Thousands of microbial genomes shed light on interconnected biogeochemical processes in an aquifer system.</title>
        <authorList>
            <person name="Anantharaman K."/>
            <person name="Brown C.T."/>
            <person name="Hug L.A."/>
            <person name="Sharon I."/>
            <person name="Castelle C.J."/>
            <person name="Probst A.J."/>
            <person name="Thomas B.C."/>
            <person name="Singh A."/>
            <person name="Wilkins M.J."/>
            <person name="Karaoz U."/>
            <person name="Brodie E.L."/>
            <person name="Williams K.H."/>
            <person name="Hubbard S.S."/>
            <person name="Banfield J.F."/>
        </authorList>
    </citation>
    <scope>NUCLEOTIDE SEQUENCE [LARGE SCALE GENOMIC DNA]</scope>
</reference>
<proteinExistence type="predicted"/>
<feature type="signal peptide" evidence="1">
    <location>
        <begin position="1"/>
        <end position="25"/>
    </location>
</feature>
<protein>
    <submittedName>
        <fullName evidence="2">Uncharacterized protein</fullName>
    </submittedName>
</protein>
<dbReference type="EMBL" id="MGFH01000179">
    <property type="protein sequence ID" value="OGM03300.1"/>
    <property type="molecule type" value="Genomic_DNA"/>
</dbReference>
<evidence type="ECO:0000313" key="2">
    <source>
        <dbReference type="EMBL" id="OGM03300.1"/>
    </source>
</evidence>
<organism evidence="2 3">
    <name type="scientific">Candidatus Wallbacteria bacterium GWC2_49_35</name>
    <dbReference type="NCBI Taxonomy" id="1817813"/>
    <lineage>
        <taxon>Bacteria</taxon>
        <taxon>Candidatus Walliibacteriota</taxon>
    </lineage>
</organism>
<dbReference type="Proteomes" id="UP000178735">
    <property type="component" value="Unassembled WGS sequence"/>
</dbReference>
<dbReference type="AlphaFoldDB" id="A0A1F7WKG8"/>
<evidence type="ECO:0000256" key="1">
    <source>
        <dbReference type="SAM" id="SignalP"/>
    </source>
</evidence>
<keyword evidence="1" id="KW-0732">Signal</keyword>
<accession>A0A1F7WKG8</accession>
<gene>
    <name evidence="2" type="ORF">A2008_05595</name>
</gene>
<name>A0A1F7WKG8_9BACT</name>
<sequence length="310" mass="33289">MSNFKEMLKTVSCAAVVISLLMAAAAPQCGPYSYAQDAKKKKAAGAKAKADAGKKIIKDSAGAYIDNALTQSANADILGLLNGAARIIAAGYANEKIRLSAYCTVTDGDSSEMNFMYSKNYGVEASVKSDYASKYASADYFTFESDFLGCKGYQIVSRASAKSHIDMLCYQLATDSVFVAYAAADPKIAGNKARPKLTEEGGFLRSAIIAAIDFENSAGFSFFETNLLKKFKPRSGGGAICAQTSIAAGNLQLVMVYTYKNSQAASYAFENFTLTRKEITSAGDNHKKDADYNYYLNSAFILAVSNKLYQ</sequence>
<comment type="caution">
    <text evidence="2">The sequence shown here is derived from an EMBL/GenBank/DDBJ whole genome shotgun (WGS) entry which is preliminary data.</text>
</comment>
<feature type="chain" id="PRO_5009533458" evidence="1">
    <location>
        <begin position="26"/>
        <end position="310"/>
    </location>
</feature>